<evidence type="ECO:0000256" key="1">
    <source>
        <dbReference type="SAM" id="MobiDB-lite"/>
    </source>
</evidence>
<dbReference type="EMBL" id="JNBY01000025">
    <property type="protein sequence ID" value="KDN87601.1"/>
    <property type="molecule type" value="Genomic_DNA"/>
</dbReference>
<dbReference type="HOGENOM" id="CLU_1106006_0_0_11"/>
<name>A0A066ZBB8_9ACTN</name>
<feature type="region of interest" description="Disordered" evidence="1">
    <location>
        <begin position="1"/>
        <end position="170"/>
    </location>
</feature>
<evidence type="ECO:0000313" key="2">
    <source>
        <dbReference type="EMBL" id="KDN87601.1"/>
    </source>
</evidence>
<feature type="compositionally biased region" description="Pro residues" evidence="1">
    <location>
        <begin position="147"/>
        <end position="157"/>
    </location>
</feature>
<proteinExistence type="predicted"/>
<sequence>MTATATPVAVRTDFRDAGALYDLSLPFLRSGALRPRTLDDYRHTPTPSSSSAGPPASTPARPCATSPPPRPPAHRRPAQPLRPRRPPGPRPRLPPDRRRPRPRPPHRPPHRPRRHHRRRDPLRPARLRPDPPDRRAPGLGRRTRPGPRLPRLPPPALTSPAQVAAPDQRLPVRPVPVAVELRLVEPHPVRQLALPGVLVVDGLGGAQLIDGAPELPLPRPPARRITDHRDPGAGRQCPGRPVVSSHPTSVP</sequence>
<feature type="compositionally biased region" description="Basic and acidic residues" evidence="1">
    <location>
        <begin position="121"/>
        <end position="136"/>
    </location>
</feature>
<reference evidence="2 3" key="1">
    <citation type="submission" date="2014-05" db="EMBL/GenBank/DDBJ databases">
        <title>Draft Genome Sequence of Kitasatospora cheerisanensis KCTC 2395.</title>
        <authorList>
            <person name="Nam D.H."/>
        </authorList>
    </citation>
    <scope>NUCLEOTIDE SEQUENCE [LARGE SCALE GENOMIC DNA]</scope>
    <source>
        <strain evidence="2 3">KCTC 2395</strain>
    </source>
</reference>
<feature type="region of interest" description="Disordered" evidence="1">
    <location>
        <begin position="211"/>
        <end position="251"/>
    </location>
</feature>
<accession>A0A066ZBB8</accession>
<keyword evidence="3" id="KW-1185">Reference proteome</keyword>
<comment type="caution">
    <text evidence="2">The sequence shown here is derived from an EMBL/GenBank/DDBJ whole genome shotgun (WGS) entry which is preliminary data.</text>
</comment>
<evidence type="ECO:0000313" key="3">
    <source>
        <dbReference type="Proteomes" id="UP000027178"/>
    </source>
</evidence>
<dbReference type="AlphaFoldDB" id="A0A066ZBB8"/>
<organism evidence="2 3">
    <name type="scientific">Kitasatospora cheerisanensis KCTC 2395</name>
    <dbReference type="NCBI Taxonomy" id="1348663"/>
    <lineage>
        <taxon>Bacteria</taxon>
        <taxon>Bacillati</taxon>
        <taxon>Actinomycetota</taxon>
        <taxon>Actinomycetes</taxon>
        <taxon>Kitasatosporales</taxon>
        <taxon>Streptomycetaceae</taxon>
        <taxon>Kitasatospora</taxon>
    </lineage>
</organism>
<dbReference type="Proteomes" id="UP000027178">
    <property type="component" value="Unassembled WGS sequence"/>
</dbReference>
<protein>
    <submittedName>
        <fullName evidence="2">Uncharacterized protein</fullName>
    </submittedName>
</protein>
<feature type="compositionally biased region" description="Low complexity" evidence="1">
    <location>
        <begin position="44"/>
        <end position="60"/>
    </location>
</feature>
<feature type="compositionally biased region" description="Basic residues" evidence="1">
    <location>
        <begin position="72"/>
        <end position="87"/>
    </location>
</feature>
<feature type="compositionally biased region" description="Basic residues" evidence="1">
    <location>
        <begin position="98"/>
        <end position="120"/>
    </location>
</feature>
<gene>
    <name evidence="2" type="ORF">KCH_06140</name>
</gene>